<dbReference type="InterPro" id="IPR001387">
    <property type="entry name" value="Cro/C1-type_HTH"/>
</dbReference>
<accession>A0A086AKS8</accession>
<sequence length="142" mass="16393">MIIEIITSELDFYITEKIRELRIKAGLDQVALAQKLGVSEGYIGNIENPKHTAKANIRMLARIANALELKSYIDFFPDEIMTNDMVRLKIELFDINSRSQNIDENGEVIKRLIELKKTSISIEEIEQLKANKTYKYCTIIEK</sequence>
<dbReference type="Pfam" id="PF01381">
    <property type="entry name" value="HTH_3"/>
    <property type="match status" value="1"/>
</dbReference>
<evidence type="ECO:0000313" key="5">
    <source>
        <dbReference type="Proteomes" id="UP000198424"/>
    </source>
</evidence>
<dbReference type="GO" id="GO:0003677">
    <property type="term" value="F:DNA binding"/>
    <property type="evidence" value="ECO:0007669"/>
    <property type="project" value="InterPro"/>
</dbReference>
<evidence type="ECO:0000313" key="3">
    <source>
        <dbReference type="EMBL" id="OXA95128.1"/>
    </source>
</evidence>
<gene>
    <name evidence="3" type="ORF">B0A62_09500</name>
    <name evidence="2" type="ORF">IW20_08085</name>
</gene>
<dbReference type="PROSITE" id="PS50943">
    <property type="entry name" value="HTH_CROC1"/>
    <property type="match status" value="1"/>
</dbReference>
<dbReference type="RefSeq" id="WP_035620660.1">
    <property type="nucleotide sequence ID" value="NZ_JBEWQG010000003.1"/>
</dbReference>
<dbReference type="SMART" id="SM00530">
    <property type="entry name" value="HTH_XRE"/>
    <property type="match status" value="1"/>
</dbReference>
<comment type="caution">
    <text evidence="2">The sequence shown here is derived from an EMBL/GenBank/DDBJ whole genome shotgun (WGS) entry which is preliminary data.</text>
</comment>
<dbReference type="OrthoDB" id="1080574at2"/>
<evidence type="ECO:0000313" key="4">
    <source>
        <dbReference type="Proteomes" id="UP000028712"/>
    </source>
</evidence>
<dbReference type="InterPro" id="IPR010982">
    <property type="entry name" value="Lambda_DNA-bd_dom_sf"/>
</dbReference>
<keyword evidence="5" id="KW-1185">Reference proteome</keyword>
<reference evidence="3 5" key="2">
    <citation type="submission" date="2016-11" db="EMBL/GenBank/DDBJ databases">
        <title>Whole genomes of Flavobacteriaceae.</title>
        <authorList>
            <person name="Stine C."/>
            <person name="Li C."/>
            <person name="Tadesse D."/>
        </authorList>
    </citation>
    <scope>NUCLEOTIDE SEQUENCE [LARGE SCALE GENOMIC DNA]</scope>
    <source>
        <strain evidence="3 5">ATCC 29551</strain>
    </source>
</reference>
<dbReference type="STRING" id="991.IW20_08085"/>
<protein>
    <submittedName>
        <fullName evidence="3">Transcriptional regulator</fullName>
    </submittedName>
</protein>
<name>A0A086AKS8_FLAHY</name>
<dbReference type="Proteomes" id="UP000198424">
    <property type="component" value="Unassembled WGS sequence"/>
</dbReference>
<dbReference type="AlphaFoldDB" id="A0A086AKS8"/>
<evidence type="ECO:0000313" key="2">
    <source>
        <dbReference type="EMBL" id="KFF17292.1"/>
    </source>
</evidence>
<evidence type="ECO:0000259" key="1">
    <source>
        <dbReference type="PROSITE" id="PS50943"/>
    </source>
</evidence>
<dbReference type="Gene3D" id="1.10.260.40">
    <property type="entry name" value="lambda repressor-like DNA-binding domains"/>
    <property type="match status" value="1"/>
</dbReference>
<dbReference type="SUPFAM" id="SSF47413">
    <property type="entry name" value="lambda repressor-like DNA-binding domains"/>
    <property type="match status" value="1"/>
</dbReference>
<organism evidence="2 4">
    <name type="scientific">Flavobacterium hydatis</name>
    <name type="common">Cytophaga aquatilis</name>
    <dbReference type="NCBI Taxonomy" id="991"/>
    <lineage>
        <taxon>Bacteria</taxon>
        <taxon>Pseudomonadati</taxon>
        <taxon>Bacteroidota</taxon>
        <taxon>Flavobacteriia</taxon>
        <taxon>Flavobacteriales</taxon>
        <taxon>Flavobacteriaceae</taxon>
        <taxon>Flavobacterium</taxon>
    </lineage>
</organism>
<dbReference type="CDD" id="cd00093">
    <property type="entry name" value="HTH_XRE"/>
    <property type="match status" value="1"/>
</dbReference>
<feature type="domain" description="HTH cro/C1-type" evidence="1">
    <location>
        <begin position="18"/>
        <end position="75"/>
    </location>
</feature>
<dbReference type="eggNOG" id="COG1396">
    <property type="taxonomic scope" value="Bacteria"/>
</dbReference>
<dbReference type="Proteomes" id="UP000028712">
    <property type="component" value="Unassembled WGS sequence"/>
</dbReference>
<dbReference type="EMBL" id="MUGY01000008">
    <property type="protein sequence ID" value="OXA95128.1"/>
    <property type="molecule type" value="Genomic_DNA"/>
</dbReference>
<reference evidence="2 4" key="1">
    <citation type="submission" date="2014-07" db="EMBL/GenBank/DDBJ databases">
        <title>Genome of Flavobacterium hydatis DSM 2063.</title>
        <authorList>
            <person name="Pipes S.E."/>
            <person name="Stropko S.J."/>
            <person name="Newman J.D."/>
        </authorList>
    </citation>
    <scope>NUCLEOTIDE SEQUENCE [LARGE SCALE GENOMIC DNA]</scope>
    <source>
        <strain evidence="2 4">DSM 2063</strain>
    </source>
</reference>
<proteinExistence type="predicted"/>
<dbReference type="EMBL" id="JPRM01000010">
    <property type="protein sequence ID" value="KFF17292.1"/>
    <property type="molecule type" value="Genomic_DNA"/>
</dbReference>